<comment type="subcellular location">
    <subcellularLocation>
        <location evidence="1">Cell membrane</location>
        <topology evidence="1">Multi-pass membrane protein</topology>
    </subcellularLocation>
</comment>
<reference evidence="10" key="1">
    <citation type="submission" date="2016-10" db="EMBL/GenBank/DDBJ databases">
        <authorList>
            <person name="Varghese N."/>
            <person name="Submissions S."/>
        </authorList>
    </citation>
    <scope>NUCLEOTIDE SEQUENCE [LARGE SCALE GENOMIC DNA]</scope>
    <source>
        <strain evidence="10">DSM 13234</strain>
    </source>
</reference>
<feature type="transmembrane region" description="Helical" evidence="7">
    <location>
        <begin position="182"/>
        <end position="204"/>
    </location>
</feature>
<feature type="transmembrane region" description="Helical" evidence="7">
    <location>
        <begin position="123"/>
        <end position="144"/>
    </location>
</feature>
<dbReference type="AlphaFoldDB" id="A0A1H6H9U0"/>
<name>A0A1H6H9U0_MAGFU</name>
<evidence type="ECO:0000313" key="10">
    <source>
        <dbReference type="Proteomes" id="UP000182983"/>
    </source>
</evidence>
<accession>A0A1H6H9U0</accession>
<dbReference type="Pfam" id="PF03458">
    <property type="entry name" value="Gly_transporter"/>
    <property type="match status" value="2"/>
</dbReference>
<sequence>MTEAETVRAALHLVELLGVAVFAVSGALMAAEKRMDPFGFAVLGTVTAIGGGTLRDLVIGVQPVFWVGQPDYLIVSVLVSVGMFWLARLVGPLHRALLWSDALGMALFTATGTQKALAVGAPAVVAVAMGVMTAAFGGILRDVLAGEKPMMFHNEVYATAALAGASAQVALFSFGASSVASAWFAFLFTFAVRGCALGFGWRVPSYGDLPRLRRKK</sequence>
<proteinExistence type="inferred from homology"/>
<evidence type="ECO:0000256" key="5">
    <source>
        <dbReference type="ARBA" id="ARBA00022989"/>
    </source>
</evidence>
<dbReference type="OrthoDB" id="9791874at2"/>
<feature type="domain" description="Glycine transporter" evidence="8">
    <location>
        <begin position="99"/>
        <end position="170"/>
    </location>
</feature>
<dbReference type="PANTHER" id="PTHR30506:SF3">
    <property type="entry name" value="UPF0126 INNER MEMBRANE PROTEIN YADS-RELATED"/>
    <property type="match status" value="1"/>
</dbReference>
<feature type="domain" description="Glycine transporter" evidence="8">
    <location>
        <begin position="13"/>
        <end position="87"/>
    </location>
</feature>
<feature type="transmembrane region" description="Helical" evidence="7">
    <location>
        <begin position="38"/>
        <end position="60"/>
    </location>
</feature>
<dbReference type="RefSeq" id="WP_074766163.1">
    <property type="nucleotide sequence ID" value="NZ_FNWO01000003.1"/>
</dbReference>
<keyword evidence="4 7" id="KW-0812">Transmembrane</keyword>
<comment type="similarity">
    <text evidence="2">Belongs to the UPF0126 family.</text>
</comment>
<evidence type="ECO:0000256" key="3">
    <source>
        <dbReference type="ARBA" id="ARBA00022475"/>
    </source>
</evidence>
<evidence type="ECO:0000313" key="9">
    <source>
        <dbReference type="EMBL" id="SEH30878.1"/>
    </source>
</evidence>
<dbReference type="PANTHER" id="PTHR30506">
    <property type="entry name" value="INNER MEMBRANE PROTEIN"/>
    <property type="match status" value="1"/>
</dbReference>
<keyword evidence="5 7" id="KW-1133">Transmembrane helix</keyword>
<keyword evidence="10" id="KW-1185">Reference proteome</keyword>
<dbReference type="GO" id="GO:0005886">
    <property type="term" value="C:plasma membrane"/>
    <property type="evidence" value="ECO:0007669"/>
    <property type="project" value="UniProtKB-SubCell"/>
</dbReference>
<keyword evidence="3" id="KW-1003">Cell membrane</keyword>
<protein>
    <submittedName>
        <fullName evidence="9">Uncharacterized membrane protein YeiH</fullName>
    </submittedName>
</protein>
<evidence type="ECO:0000256" key="6">
    <source>
        <dbReference type="ARBA" id="ARBA00023136"/>
    </source>
</evidence>
<feature type="transmembrane region" description="Helical" evidence="7">
    <location>
        <begin position="156"/>
        <end position="176"/>
    </location>
</feature>
<evidence type="ECO:0000256" key="2">
    <source>
        <dbReference type="ARBA" id="ARBA00008193"/>
    </source>
</evidence>
<keyword evidence="6 7" id="KW-0472">Membrane</keyword>
<evidence type="ECO:0000256" key="7">
    <source>
        <dbReference type="SAM" id="Phobius"/>
    </source>
</evidence>
<dbReference type="InterPro" id="IPR005115">
    <property type="entry name" value="Gly_transporter"/>
</dbReference>
<organism evidence="9 10">
    <name type="scientific">Magnetospirillum fulvum</name>
    <name type="common">Rhodospirillum fulvum</name>
    <dbReference type="NCBI Taxonomy" id="1082"/>
    <lineage>
        <taxon>Bacteria</taxon>
        <taxon>Pseudomonadati</taxon>
        <taxon>Pseudomonadota</taxon>
        <taxon>Alphaproteobacteria</taxon>
        <taxon>Rhodospirillales</taxon>
        <taxon>Rhodospirillaceae</taxon>
        <taxon>Magnetospirillum</taxon>
    </lineage>
</organism>
<gene>
    <name evidence="9" type="ORF">SAMN04244559_01006</name>
</gene>
<dbReference type="Proteomes" id="UP000182983">
    <property type="component" value="Unassembled WGS sequence"/>
</dbReference>
<feature type="transmembrane region" description="Helical" evidence="7">
    <location>
        <begin position="72"/>
        <end position="90"/>
    </location>
</feature>
<evidence type="ECO:0000256" key="1">
    <source>
        <dbReference type="ARBA" id="ARBA00004651"/>
    </source>
</evidence>
<feature type="transmembrane region" description="Helical" evidence="7">
    <location>
        <begin position="12"/>
        <end position="31"/>
    </location>
</feature>
<dbReference type="EMBL" id="FNWO01000003">
    <property type="protein sequence ID" value="SEH30878.1"/>
    <property type="molecule type" value="Genomic_DNA"/>
</dbReference>
<evidence type="ECO:0000256" key="4">
    <source>
        <dbReference type="ARBA" id="ARBA00022692"/>
    </source>
</evidence>
<evidence type="ECO:0000259" key="8">
    <source>
        <dbReference type="Pfam" id="PF03458"/>
    </source>
</evidence>